<accession>A0A803L397</accession>
<evidence type="ECO:0000313" key="3">
    <source>
        <dbReference type="Proteomes" id="UP000596660"/>
    </source>
</evidence>
<evidence type="ECO:0000256" key="1">
    <source>
        <dbReference type="SAM" id="MobiDB-lite"/>
    </source>
</evidence>
<reference evidence="2" key="1">
    <citation type="journal article" date="2017" name="Nature">
        <title>The genome of Chenopodium quinoa.</title>
        <authorList>
            <person name="Jarvis D.E."/>
            <person name="Ho Y.S."/>
            <person name="Lightfoot D.J."/>
            <person name="Schmoeckel S.M."/>
            <person name="Li B."/>
            <person name="Borm T.J.A."/>
            <person name="Ohyanagi H."/>
            <person name="Mineta K."/>
            <person name="Michell C.T."/>
            <person name="Saber N."/>
            <person name="Kharbatia N.M."/>
            <person name="Rupper R.R."/>
            <person name="Sharp A.R."/>
            <person name="Dally N."/>
            <person name="Boughton B.A."/>
            <person name="Woo Y.H."/>
            <person name="Gao G."/>
            <person name="Schijlen E.G.W.M."/>
            <person name="Guo X."/>
            <person name="Momin A.A."/>
            <person name="Negrao S."/>
            <person name="Al-Babili S."/>
            <person name="Gehring C."/>
            <person name="Roessner U."/>
            <person name="Jung C."/>
            <person name="Murphy K."/>
            <person name="Arold S.T."/>
            <person name="Gojobori T."/>
            <person name="van der Linden C.G."/>
            <person name="van Loo E.N."/>
            <person name="Jellen E.N."/>
            <person name="Maughan P.J."/>
            <person name="Tester M."/>
        </authorList>
    </citation>
    <scope>NUCLEOTIDE SEQUENCE [LARGE SCALE GENOMIC DNA]</scope>
    <source>
        <strain evidence="2">cv. PI 614886</strain>
    </source>
</reference>
<dbReference type="Proteomes" id="UP000596660">
    <property type="component" value="Unplaced"/>
</dbReference>
<sequence length="264" mass="29777">MKLKDGYQQIRSNILMMHPLPQMIVPYRMLLQEQKHKQISDLSSSSHDAMDFKADRRRFSDNRGRSNFVNNQLNGRQNTGVKRNLNLFCTHSKMNGYTVDRCYQLYDFPPSFKGGNQNGLPQKRFANMAQGDDNVDDISEQDTITATFTRDQYSKIMNMMGDDSNIEDVKASTQSQPQAQQDEKGSSANFAGSFFEKLREIVLGKLKSGLYCAVDNNIVPSTSQSGDHLATAACSNASSLACTVDDNVKLWHLRLGHMPFSQIR</sequence>
<feature type="region of interest" description="Disordered" evidence="1">
    <location>
        <begin position="168"/>
        <end position="187"/>
    </location>
</feature>
<organism evidence="2 3">
    <name type="scientific">Chenopodium quinoa</name>
    <name type="common">Quinoa</name>
    <dbReference type="NCBI Taxonomy" id="63459"/>
    <lineage>
        <taxon>Eukaryota</taxon>
        <taxon>Viridiplantae</taxon>
        <taxon>Streptophyta</taxon>
        <taxon>Embryophyta</taxon>
        <taxon>Tracheophyta</taxon>
        <taxon>Spermatophyta</taxon>
        <taxon>Magnoliopsida</taxon>
        <taxon>eudicotyledons</taxon>
        <taxon>Gunneridae</taxon>
        <taxon>Pentapetalae</taxon>
        <taxon>Caryophyllales</taxon>
        <taxon>Chenopodiaceae</taxon>
        <taxon>Chenopodioideae</taxon>
        <taxon>Atripliceae</taxon>
        <taxon>Chenopodium</taxon>
    </lineage>
</organism>
<protein>
    <recommendedName>
        <fullName evidence="4">GAG-pre-integrase domain-containing protein</fullName>
    </recommendedName>
</protein>
<proteinExistence type="predicted"/>
<evidence type="ECO:0008006" key="4">
    <source>
        <dbReference type="Google" id="ProtNLM"/>
    </source>
</evidence>
<evidence type="ECO:0000313" key="2">
    <source>
        <dbReference type="EnsemblPlants" id="AUR62006336-RA:cds"/>
    </source>
</evidence>
<reference evidence="2" key="2">
    <citation type="submission" date="2021-03" db="UniProtKB">
        <authorList>
            <consortium name="EnsemblPlants"/>
        </authorList>
    </citation>
    <scope>IDENTIFICATION</scope>
</reference>
<name>A0A803L397_CHEQI</name>
<dbReference type="OMA" id="ANCAGID"/>
<dbReference type="PANTHER" id="PTHR34222:SF33">
    <property type="entry name" value="RETROTRANSPOSON GAG DOMAIN-CONTAINING PROTEIN"/>
    <property type="match status" value="1"/>
</dbReference>
<dbReference type="PANTHER" id="PTHR34222">
    <property type="entry name" value="GAG_PRE-INTEGRS DOMAIN-CONTAINING PROTEIN"/>
    <property type="match status" value="1"/>
</dbReference>
<dbReference type="Gramene" id="AUR62006336-RA">
    <property type="protein sequence ID" value="AUR62006336-RA:cds"/>
    <property type="gene ID" value="AUR62006336"/>
</dbReference>
<dbReference type="EnsemblPlants" id="AUR62006336-RA">
    <property type="protein sequence ID" value="AUR62006336-RA:cds"/>
    <property type="gene ID" value="AUR62006336"/>
</dbReference>
<dbReference type="AlphaFoldDB" id="A0A803L397"/>
<feature type="compositionally biased region" description="Polar residues" evidence="1">
    <location>
        <begin position="171"/>
        <end position="187"/>
    </location>
</feature>
<keyword evidence="3" id="KW-1185">Reference proteome</keyword>